<proteinExistence type="predicted"/>
<dbReference type="InterPro" id="IPR007048">
    <property type="entry name" value="IraD/Gp25-like"/>
</dbReference>
<dbReference type="AlphaFoldDB" id="A0A7U7ER88"/>
<evidence type="ECO:0000313" key="2">
    <source>
        <dbReference type="EMBL" id="CAD5109363.1"/>
    </source>
</evidence>
<reference evidence="2 3" key="1">
    <citation type="submission" date="2020-08" db="EMBL/GenBank/DDBJ databases">
        <authorList>
            <person name="Criscuolo A."/>
        </authorList>
    </citation>
    <scope>NUCLEOTIDE SEQUENCE [LARGE SCALE GENOMIC DNA]</scope>
    <source>
        <strain evidence="2">CIP111764</strain>
    </source>
</reference>
<sequence length="143" mass="16174">MPRTAGLGSLFERLDPEAIPRRALSRQDLAHERIQAIKRHLEWLLNSHQGCSASSPGAGLRDFNDASMGSADLQLRVCEDIRRAVAMHEPRVKVLNVRAQPDPSQPLELHFRLDCLVPVFNSEEQMEIDLVINGLDRSTRIMR</sequence>
<dbReference type="SUPFAM" id="SSF160719">
    <property type="entry name" value="gpW/gp25-like"/>
    <property type="match status" value="1"/>
</dbReference>
<feature type="domain" description="IraD/Gp25-like" evidence="1">
    <location>
        <begin position="35"/>
        <end position="117"/>
    </location>
</feature>
<dbReference type="Gene3D" id="3.10.450.40">
    <property type="match status" value="1"/>
</dbReference>
<gene>
    <name evidence="2" type="ORF">PSEWESI4_03660</name>
</gene>
<dbReference type="EMBL" id="CAJFCI010000074">
    <property type="protein sequence ID" value="CAD5109363.1"/>
    <property type="molecule type" value="Genomic_DNA"/>
</dbReference>
<dbReference type="PANTHER" id="PTHR35565">
    <property type="entry name" value="CYTOPLASMIC PROTEIN-RELATED"/>
    <property type="match status" value="1"/>
</dbReference>
<accession>A0A7U7ER88</accession>
<organism evidence="2 3">
    <name type="scientific">Zestomonas carbonaria</name>
    <dbReference type="NCBI Taxonomy" id="2762745"/>
    <lineage>
        <taxon>Bacteria</taxon>
        <taxon>Pseudomonadati</taxon>
        <taxon>Pseudomonadota</taxon>
        <taxon>Gammaproteobacteria</taxon>
        <taxon>Pseudomonadales</taxon>
        <taxon>Pseudomonadaceae</taxon>
        <taxon>Zestomonas</taxon>
    </lineage>
</organism>
<name>A0A7U7ER88_9GAMM</name>
<evidence type="ECO:0000313" key="3">
    <source>
        <dbReference type="Proteomes" id="UP000583387"/>
    </source>
</evidence>
<dbReference type="Proteomes" id="UP000583387">
    <property type="component" value="Unassembled WGS sequence"/>
</dbReference>
<dbReference type="Pfam" id="PF04965">
    <property type="entry name" value="GPW_gp25"/>
    <property type="match status" value="1"/>
</dbReference>
<dbReference type="RefSeq" id="WP_187672679.1">
    <property type="nucleotide sequence ID" value="NZ_CAJFCI010000074.1"/>
</dbReference>
<dbReference type="InterPro" id="IPR017737">
    <property type="entry name" value="TssE1-like"/>
</dbReference>
<dbReference type="InterPro" id="IPR010269">
    <property type="entry name" value="T6SS_TssC-like"/>
</dbReference>
<dbReference type="NCBIfam" id="TIGR03357">
    <property type="entry name" value="VI_zyme"/>
    <property type="match status" value="1"/>
</dbReference>
<comment type="caution">
    <text evidence="2">The sequence shown here is derived from an EMBL/GenBank/DDBJ whole genome shotgun (WGS) entry which is preliminary data.</text>
</comment>
<dbReference type="PANTHER" id="PTHR35565:SF1">
    <property type="entry name" value="TYPE VI SECRETION SYSTEM CONTRACTILE SHEATH LARGE SUBUNIT"/>
    <property type="match status" value="1"/>
</dbReference>
<keyword evidence="3" id="KW-1185">Reference proteome</keyword>
<evidence type="ECO:0000259" key="1">
    <source>
        <dbReference type="Pfam" id="PF04965"/>
    </source>
</evidence>
<protein>
    <recommendedName>
        <fullName evidence="1">IraD/Gp25-like domain-containing protein</fullName>
    </recommendedName>
</protein>